<dbReference type="Proteomes" id="UP000613740">
    <property type="component" value="Unassembled WGS sequence"/>
</dbReference>
<keyword evidence="2" id="KW-1185">Reference proteome</keyword>
<proteinExistence type="predicted"/>
<dbReference type="OrthoDB" id="535786at2759"/>
<name>A0A835W6H8_9CHLO</name>
<organism evidence="1 2">
    <name type="scientific">Chlamydomonas schloesseri</name>
    <dbReference type="NCBI Taxonomy" id="2026947"/>
    <lineage>
        <taxon>Eukaryota</taxon>
        <taxon>Viridiplantae</taxon>
        <taxon>Chlorophyta</taxon>
        <taxon>core chlorophytes</taxon>
        <taxon>Chlorophyceae</taxon>
        <taxon>CS clade</taxon>
        <taxon>Chlamydomonadales</taxon>
        <taxon>Chlamydomonadaceae</taxon>
        <taxon>Chlamydomonas</taxon>
    </lineage>
</organism>
<dbReference type="EMBL" id="JAEHOD010000036">
    <property type="protein sequence ID" value="KAG2441205.1"/>
    <property type="molecule type" value="Genomic_DNA"/>
</dbReference>
<dbReference type="AlphaFoldDB" id="A0A835W6H8"/>
<gene>
    <name evidence="1" type="ORF">HYH02_010049</name>
</gene>
<dbReference type="Gene3D" id="3.10.450.50">
    <property type="match status" value="1"/>
</dbReference>
<evidence type="ECO:0000313" key="1">
    <source>
        <dbReference type="EMBL" id="KAG2441205.1"/>
    </source>
</evidence>
<protein>
    <submittedName>
        <fullName evidence="1">Uncharacterized protein</fullName>
    </submittedName>
</protein>
<reference evidence="1" key="1">
    <citation type="journal article" date="2020" name="bioRxiv">
        <title>Comparative genomics of Chlamydomonas.</title>
        <authorList>
            <person name="Craig R.J."/>
            <person name="Hasan A.R."/>
            <person name="Ness R.W."/>
            <person name="Keightley P.D."/>
        </authorList>
    </citation>
    <scope>NUCLEOTIDE SEQUENCE</scope>
    <source>
        <strain evidence="1">CCAP 11/173</strain>
    </source>
</reference>
<sequence>MQPTQVGSPDGVLRGTPSLRPYFAQGISALPHLRLELQRVLEGPPGGWYGVQYTRESGALVVETVRLAAAAGGGEEAEAGAVKQGEAVAAGVAGGKVVGAGGDAGSGGGGSGSAGRNGGGRLRIVEARVFYEHVC</sequence>
<accession>A0A835W6H8</accession>
<comment type="caution">
    <text evidence="1">The sequence shown here is derived from an EMBL/GenBank/DDBJ whole genome shotgun (WGS) entry which is preliminary data.</text>
</comment>
<evidence type="ECO:0000313" key="2">
    <source>
        <dbReference type="Proteomes" id="UP000613740"/>
    </source>
</evidence>